<evidence type="ECO:0000313" key="1">
    <source>
        <dbReference type="EMBL" id="GEK16109.1"/>
    </source>
</evidence>
<dbReference type="RefSeq" id="WP_236797435.1">
    <property type="nucleotide sequence ID" value="NZ_BJTZ01000066.1"/>
</dbReference>
<accession>A0A510UNF4</accession>
<dbReference type="EMBL" id="BJTZ01000066">
    <property type="protein sequence ID" value="GEK16109.1"/>
    <property type="molecule type" value="Genomic_DNA"/>
</dbReference>
<reference evidence="1 2" key="1">
    <citation type="submission" date="2019-07" db="EMBL/GenBank/DDBJ databases">
        <title>Whole genome shotgun sequence of Aliivibrio fischeri NBRC 101058.</title>
        <authorList>
            <person name="Hosoyama A."/>
            <person name="Uohara A."/>
            <person name="Ohji S."/>
            <person name="Ichikawa N."/>
        </authorList>
    </citation>
    <scope>NUCLEOTIDE SEQUENCE [LARGE SCALE GENOMIC DNA]</scope>
    <source>
        <strain evidence="1 2">NBRC 101058</strain>
    </source>
</reference>
<gene>
    <name evidence="1" type="ORF">AFI02nite_41450</name>
</gene>
<sequence>MHLISLIHVKASKSSEISRKISVGAHDVVLNQAIKNLRYTSRKVLVEDLKVRHDNAAHKGCWHANPEDFFNELLALKDNEHIKTRVVVVQPYTQKSTYEKILAAK</sequence>
<protein>
    <submittedName>
        <fullName evidence="1">Uncharacterized protein</fullName>
    </submittedName>
</protein>
<name>A0A510UNF4_ALIFS</name>
<organism evidence="1 2">
    <name type="scientific">Aliivibrio fischeri</name>
    <name type="common">Vibrio fischeri</name>
    <dbReference type="NCBI Taxonomy" id="668"/>
    <lineage>
        <taxon>Bacteria</taxon>
        <taxon>Pseudomonadati</taxon>
        <taxon>Pseudomonadota</taxon>
        <taxon>Gammaproteobacteria</taxon>
        <taxon>Vibrionales</taxon>
        <taxon>Vibrionaceae</taxon>
        <taxon>Aliivibrio</taxon>
    </lineage>
</organism>
<dbReference type="AlphaFoldDB" id="A0A510UNF4"/>
<evidence type="ECO:0000313" key="2">
    <source>
        <dbReference type="Proteomes" id="UP000321787"/>
    </source>
</evidence>
<proteinExistence type="predicted"/>
<dbReference type="Proteomes" id="UP000321787">
    <property type="component" value="Unassembled WGS sequence"/>
</dbReference>
<comment type="caution">
    <text evidence="1">The sequence shown here is derived from an EMBL/GenBank/DDBJ whole genome shotgun (WGS) entry which is preliminary data.</text>
</comment>